<accession>A0A934TSI5</accession>
<evidence type="ECO:0000256" key="12">
    <source>
        <dbReference type="SAM" id="Phobius"/>
    </source>
</evidence>
<feature type="transmembrane region" description="Helical" evidence="12">
    <location>
        <begin position="70"/>
        <end position="87"/>
    </location>
</feature>
<comment type="similarity">
    <text evidence="2">Belongs to the monovalent cation:proton antiporter 1 (CPA1) transporter (TC 2.A.36) family.</text>
</comment>
<keyword evidence="8" id="KW-0915">Sodium</keyword>
<dbReference type="GO" id="GO:0005886">
    <property type="term" value="C:plasma membrane"/>
    <property type="evidence" value="ECO:0007669"/>
    <property type="project" value="UniProtKB-SubCell"/>
</dbReference>
<dbReference type="RefSeq" id="WP_201168403.1">
    <property type="nucleotide sequence ID" value="NZ_JAEPWM010000002.1"/>
</dbReference>
<dbReference type="PANTHER" id="PTHR10110">
    <property type="entry name" value="SODIUM/HYDROGEN EXCHANGER"/>
    <property type="match status" value="1"/>
</dbReference>
<feature type="transmembrane region" description="Helical" evidence="12">
    <location>
        <begin position="199"/>
        <end position="224"/>
    </location>
</feature>
<keyword evidence="10 12" id="KW-0472">Membrane</keyword>
<keyword evidence="7 12" id="KW-1133">Transmembrane helix</keyword>
<evidence type="ECO:0000256" key="4">
    <source>
        <dbReference type="ARBA" id="ARBA00022449"/>
    </source>
</evidence>
<sequence>MSVLDLIAVLLSAVGVLGYFNHRVLRLPDTIGITAMGVVVSLAIGIAGHAVPGAADWAGKLADRFDFPELVLHGLLSVLLFAGALHVSFGDLARQKLPVLVLSTVGVVLSTALVGGGAWLLLHALHVPVALRHCLLFGALISPTDPIAVLGVLKTVGVPKALQTDIAGESLFNDGTGVVAFLVMLSLTAGGGYPSAEGIGLLLLRQVVGALLLGIACGYVVFVLLRGVDSYPVEIILTLALATASYSLAERLGVSAPLTVVVAGLVIGNHGVRHAMSESTQEHLLSFWDLLDEVLNLVLFGLVGLQLLSWDGGRIAWAGAFLMIPVVLVARFVSVGVPALLLRPWLKRRTPHAVKVLTWGGLRGGISIALALSLPAFPARDTLVMGTYAVVFFSLLVQAPSLGWFLRRMRVGEPR</sequence>
<dbReference type="GO" id="GO:0015386">
    <property type="term" value="F:potassium:proton antiporter activity"/>
    <property type="evidence" value="ECO:0007669"/>
    <property type="project" value="TreeGrafter"/>
</dbReference>
<feature type="transmembrane region" description="Helical" evidence="12">
    <location>
        <begin position="130"/>
        <end position="153"/>
    </location>
</feature>
<comment type="caution">
    <text evidence="14">The sequence shown here is derived from an EMBL/GenBank/DDBJ whole genome shotgun (WGS) entry which is preliminary data.</text>
</comment>
<evidence type="ECO:0000256" key="2">
    <source>
        <dbReference type="ARBA" id="ARBA00007367"/>
    </source>
</evidence>
<keyword evidence="5" id="KW-1003">Cell membrane</keyword>
<evidence type="ECO:0000259" key="13">
    <source>
        <dbReference type="Pfam" id="PF00999"/>
    </source>
</evidence>
<reference evidence="14" key="1">
    <citation type="journal article" date="2012" name="J. Microbiol. Biotechnol.">
        <title>Ramlibacter ginsenosidimutans sp. nov., with ginsenoside-converting activity.</title>
        <authorList>
            <person name="Wang L."/>
            <person name="An D.S."/>
            <person name="Kim S.G."/>
            <person name="Jin F.X."/>
            <person name="Kim S.C."/>
            <person name="Lee S.T."/>
            <person name="Im W.T."/>
        </authorList>
    </citation>
    <scope>NUCLEOTIDE SEQUENCE</scope>
    <source>
        <strain evidence="14">KACC 17527</strain>
    </source>
</reference>
<evidence type="ECO:0000256" key="8">
    <source>
        <dbReference type="ARBA" id="ARBA00023053"/>
    </source>
</evidence>
<proteinExistence type="inferred from homology"/>
<dbReference type="Gene3D" id="6.10.140.1330">
    <property type="match status" value="1"/>
</dbReference>
<dbReference type="GO" id="GO:0098719">
    <property type="term" value="P:sodium ion import across plasma membrane"/>
    <property type="evidence" value="ECO:0007669"/>
    <property type="project" value="TreeGrafter"/>
</dbReference>
<evidence type="ECO:0000256" key="9">
    <source>
        <dbReference type="ARBA" id="ARBA00023065"/>
    </source>
</evidence>
<gene>
    <name evidence="14" type="ORF">JJB11_08475</name>
</gene>
<dbReference type="InterPro" id="IPR006153">
    <property type="entry name" value="Cation/H_exchanger_TM"/>
</dbReference>
<evidence type="ECO:0000313" key="14">
    <source>
        <dbReference type="EMBL" id="MBK6006130.1"/>
    </source>
</evidence>
<dbReference type="Pfam" id="PF00999">
    <property type="entry name" value="Na_H_Exchanger"/>
    <property type="match status" value="1"/>
</dbReference>
<keyword evidence="11" id="KW-0739">Sodium transport</keyword>
<keyword evidence="3" id="KW-0813">Transport</keyword>
<feature type="transmembrane region" description="Helical" evidence="12">
    <location>
        <begin position="174"/>
        <end position="193"/>
    </location>
</feature>
<reference evidence="14" key="2">
    <citation type="submission" date="2021-01" db="EMBL/GenBank/DDBJ databases">
        <authorList>
            <person name="Kang M."/>
        </authorList>
    </citation>
    <scope>NUCLEOTIDE SEQUENCE</scope>
    <source>
        <strain evidence="14">KACC 17527</strain>
    </source>
</reference>
<dbReference type="GO" id="GO:0051453">
    <property type="term" value="P:regulation of intracellular pH"/>
    <property type="evidence" value="ECO:0007669"/>
    <property type="project" value="TreeGrafter"/>
</dbReference>
<feature type="transmembrane region" description="Helical" evidence="12">
    <location>
        <begin position="284"/>
        <end position="309"/>
    </location>
</feature>
<feature type="transmembrane region" description="Helical" evidence="12">
    <location>
        <begin position="99"/>
        <end position="124"/>
    </location>
</feature>
<evidence type="ECO:0000256" key="6">
    <source>
        <dbReference type="ARBA" id="ARBA00022692"/>
    </source>
</evidence>
<dbReference type="EMBL" id="JAEPWM010000002">
    <property type="protein sequence ID" value="MBK6006130.1"/>
    <property type="molecule type" value="Genomic_DNA"/>
</dbReference>
<keyword evidence="4" id="KW-0050">Antiport</keyword>
<comment type="subcellular location">
    <subcellularLocation>
        <location evidence="1">Cell membrane</location>
        <topology evidence="1">Multi-pass membrane protein</topology>
    </subcellularLocation>
</comment>
<dbReference type="InterPro" id="IPR018422">
    <property type="entry name" value="Cation/H_exchanger_CPA1"/>
</dbReference>
<feature type="transmembrane region" description="Helical" evidence="12">
    <location>
        <begin position="315"/>
        <end position="342"/>
    </location>
</feature>
<name>A0A934TSI5_9BURK</name>
<evidence type="ECO:0000256" key="7">
    <source>
        <dbReference type="ARBA" id="ARBA00022989"/>
    </source>
</evidence>
<feature type="transmembrane region" description="Helical" evidence="12">
    <location>
        <begin position="231"/>
        <end position="248"/>
    </location>
</feature>
<feature type="domain" description="Cation/H+ exchanger transmembrane" evidence="13">
    <location>
        <begin position="16"/>
        <end position="407"/>
    </location>
</feature>
<dbReference type="AlphaFoldDB" id="A0A934TSI5"/>
<feature type="transmembrane region" description="Helical" evidence="12">
    <location>
        <begin position="354"/>
        <end position="377"/>
    </location>
</feature>
<dbReference type="PANTHER" id="PTHR10110:SF195">
    <property type="entry name" value="NA(+)_H(+) ANTIPORTER NHAS2"/>
    <property type="match status" value="1"/>
</dbReference>
<keyword evidence="15" id="KW-1185">Reference proteome</keyword>
<dbReference type="Proteomes" id="UP000630528">
    <property type="component" value="Unassembled WGS sequence"/>
</dbReference>
<evidence type="ECO:0000256" key="5">
    <source>
        <dbReference type="ARBA" id="ARBA00022475"/>
    </source>
</evidence>
<feature type="transmembrane region" description="Helical" evidence="12">
    <location>
        <begin position="31"/>
        <end position="50"/>
    </location>
</feature>
<organism evidence="14 15">
    <name type="scientific">Ramlibacter ginsenosidimutans</name>
    <dbReference type="NCBI Taxonomy" id="502333"/>
    <lineage>
        <taxon>Bacteria</taxon>
        <taxon>Pseudomonadati</taxon>
        <taxon>Pseudomonadota</taxon>
        <taxon>Betaproteobacteria</taxon>
        <taxon>Burkholderiales</taxon>
        <taxon>Comamonadaceae</taxon>
        <taxon>Ramlibacter</taxon>
    </lineage>
</organism>
<feature type="transmembrane region" description="Helical" evidence="12">
    <location>
        <begin position="6"/>
        <end position="24"/>
    </location>
</feature>
<dbReference type="GO" id="GO:0015385">
    <property type="term" value="F:sodium:proton antiporter activity"/>
    <property type="evidence" value="ECO:0007669"/>
    <property type="project" value="InterPro"/>
</dbReference>
<feature type="transmembrane region" description="Helical" evidence="12">
    <location>
        <begin position="254"/>
        <end position="272"/>
    </location>
</feature>
<protein>
    <submittedName>
        <fullName evidence="14">Sodium:proton antiporter</fullName>
    </submittedName>
</protein>
<feature type="transmembrane region" description="Helical" evidence="12">
    <location>
        <begin position="383"/>
        <end position="406"/>
    </location>
</feature>
<keyword evidence="9" id="KW-0406">Ion transport</keyword>
<evidence type="ECO:0000256" key="3">
    <source>
        <dbReference type="ARBA" id="ARBA00022448"/>
    </source>
</evidence>
<evidence type="ECO:0000256" key="10">
    <source>
        <dbReference type="ARBA" id="ARBA00023136"/>
    </source>
</evidence>
<evidence type="ECO:0000256" key="11">
    <source>
        <dbReference type="ARBA" id="ARBA00023201"/>
    </source>
</evidence>
<evidence type="ECO:0000256" key="1">
    <source>
        <dbReference type="ARBA" id="ARBA00004651"/>
    </source>
</evidence>
<evidence type="ECO:0000313" key="15">
    <source>
        <dbReference type="Proteomes" id="UP000630528"/>
    </source>
</evidence>
<keyword evidence="6 12" id="KW-0812">Transmembrane</keyword>